<comment type="caution">
    <text evidence="2">The sequence shown here is derived from an EMBL/GenBank/DDBJ whole genome shotgun (WGS) entry which is preliminary data.</text>
</comment>
<name>A0A841ITX8_9ACTN</name>
<evidence type="ECO:0000259" key="1">
    <source>
        <dbReference type="Pfam" id="PF01526"/>
    </source>
</evidence>
<proteinExistence type="predicted"/>
<dbReference type="AlphaFoldDB" id="A0A841ITX8"/>
<dbReference type="GO" id="GO:0004803">
    <property type="term" value="F:transposase activity"/>
    <property type="evidence" value="ECO:0007669"/>
    <property type="project" value="InterPro"/>
</dbReference>
<reference evidence="2 3" key="1">
    <citation type="submission" date="2020-08" db="EMBL/GenBank/DDBJ databases">
        <title>Genomic Encyclopedia of Type Strains, Phase III (KMG-III): the genomes of soil and plant-associated and newly described type strains.</title>
        <authorList>
            <person name="Whitman W."/>
        </authorList>
    </citation>
    <scope>NUCLEOTIDE SEQUENCE [LARGE SCALE GENOMIC DNA]</scope>
    <source>
        <strain evidence="2 3">CECT 8712</strain>
    </source>
</reference>
<evidence type="ECO:0000313" key="2">
    <source>
        <dbReference type="EMBL" id="MBB6120005.1"/>
    </source>
</evidence>
<dbReference type="EMBL" id="JACHJO010000005">
    <property type="protein sequence ID" value="MBB6120005.1"/>
    <property type="molecule type" value="Genomic_DNA"/>
</dbReference>
<dbReference type="GO" id="GO:0006313">
    <property type="term" value="P:DNA transposition"/>
    <property type="evidence" value="ECO:0007669"/>
    <property type="project" value="InterPro"/>
</dbReference>
<organism evidence="2 3">
    <name type="scientific">Nocardiopsis algeriensis</name>
    <dbReference type="NCBI Taxonomy" id="1478215"/>
    <lineage>
        <taxon>Bacteria</taxon>
        <taxon>Bacillati</taxon>
        <taxon>Actinomycetota</taxon>
        <taxon>Actinomycetes</taxon>
        <taxon>Streptosporangiales</taxon>
        <taxon>Nocardiopsidaceae</taxon>
        <taxon>Nocardiopsis</taxon>
    </lineage>
</organism>
<sequence>MGEEGQARLHALVAMAEDGYSMFNRLKKPAKRATWSRFKAQAAYMAEVDAIGDTHAWLEGVAPTKVTDFAGEAAAQDADTLSRYDPVKRLALVVCLVHTARMRTRDDLTQMLCKRVAANTKKAKDELEEIRHRQRAVNEHLIGTYRGVLERLDPNAPEAVEQAGEFAAQFADIEEVSAFHGDNYEVLVHRFFKKDRAVMFDLVGHLELKATSSDGSVLVALEHAREYAAKRRDFIPLPPPTEEDDPGSGIGFASGNWRRVVCDRRYPGMVERRTGDIAVVGSGEYADWSEHLLSCSECEQRLAAFCAKVGLPKTAEGFVDHLKHQHLDASMELESGYADNTDLFIDDGVPRLRRRRVPGAPQAAEKLFEAIEARMPERSLLGIAARTAYWLGWHHCFGPASGADLKIRDVLGRYALAVFTGGINLGPYEAAKHIAGVSARELSMVRNRHIDLAKLNAAIAAVVNAFNGLDVVKAWGDGTSVAADGT</sequence>
<dbReference type="Proteomes" id="UP000536604">
    <property type="component" value="Unassembled WGS sequence"/>
</dbReference>
<keyword evidence="3" id="KW-1185">Reference proteome</keyword>
<protein>
    <recommendedName>
        <fullName evidence="1">Tn3 transposase DDE domain-containing protein</fullName>
    </recommendedName>
</protein>
<dbReference type="InterPro" id="IPR002513">
    <property type="entry name" value="Tn3_Tnp_DDE_dom"/>
</dbReference>
<gene>
    <name evidence="2" type="ORF">FHS13_001956</name>
</gene>
<accession>A0A841ITX8</accession>
<feature type="domain" description="Tn3 transposase DDE" evidence="1">
    <location>
        <begin position="387"/>
        <end position="486"/>
    </location>
</feature>
<dbReference type="Pfam" id="PF01526">
    <property type="entry name" value="DDE_Tnp_Tn3"/>
    <property type="match status" value="1"/>
</dbReference>
<evidence type="ECO:0000313" key="3">
    <source>
        <dbReference type="Proteomes" id="UP000536604"/>
    </source>
</evidence>